<dbReference type="Gene3D" id="3.90.190.10">
    <property type="entry name" value="Protein tyrosine phosphatase superfamily"/>
    <property type="match status" value="1"/>
</dbReference>
<dbReference type="GO" id="GO:0004725">
    <property type="term" value="F:protein tyrosine phosphatase activity"/>
    <property type="evidence" value="ECO:0007669"/>
    <property type="project" value="InterPro"/>
</dbReference>
<dbReference type="PANTHER" id="PTHR46864">
    <property type="entry name" value="LAFORIN"/>
    <property type="match status" value="1"/>
</dbReference>
<proteinExistence type="predicted"/>
<reference evidence="1" key="1">
    <citation type="submission" date="2025-08" db="UniProtKB">
        <authorList>
            <consortium name="Ensembl"/>
        </authorList>
    </citation>
    <scope>IDENTIFICATION</scope>
</reference>
<dbReference type="PANTHER" id="PTHR46864:SF1">
    <property type="entry name" value="LAFORIN"/>
    <property type="match status" value="1"/>
</dbReference>
<protein>
    <submittedName>
        <fullName evidence="1">EPM2A glucan phosphatase, laforin</fullName>
    </submittedName>
</protein>
<dbReference type="SUPFAM" id="SSF52799">
    <property type="entry name" value="(Phosphotyrosine protein) phosphatases II"/>
    <property type="match status" value="1"/>
</dbReference>
<dbReference type="Ensembl" id="ENSSTUT00000032925.1">
    <property type="protein sequence ID" value="ENSSTUP00000031493.1"/>
    <property type="gene ID" value="ENSSTUG00000013571.1"/>
</dbReference>
<dbReference type="GO" id="GO:0005634">
    <property type="term" value="C:nucleus"/>
    <property type="evidence" value="ECO:0007669"/>
    <property type="project" value="TreeGrafter"/>
</dbReference>
<accession>A0A673YAA2</accession>
<dbReference type="GeneTree" id="ENSGT00390000010101"/>
<keyword evidence="2" id="KW-1185">Reference proteome</keyword>
<evidence type="ECO:0000313" key="1">
    <source>
        <dbReference type="Ensembl" id="ENSSTUP00000031493.1"/>
    </source>
</evidence>
<dbReference type="InterPro" id="IPR042942">
    <property type="entry name" value="Laforin"/>
</dbReference>
<sequence length="134" mass="15104">LHRYQSPLLVLPWVFLGSCPRQLEDVTLKLKEELGVTILMNFQEGDVDMNPETMIQGLIPLTCPCMLPPAGRTTMLPQNVFLLHGLLENGHTVYVHCKADVDRSTTVVCGLLMFVLGWSKRKVHYFVTPRSVVV</sequence>
<dbReference type="Proteomes" id="UP000472277">
    <property type="component" value="Chromosome 35"/>
</dbReference>
<reference evidence="1" key="2">
    <citation type="submission" date="2025-09" db="UniProtKB">
        <authorList>
            <consortium name="Ensembl"/>
        </authorList>
    </citation>
    <scope>IDENTIFICATION</scope>
</reference>
<dbReference type="GO" id="GO:0005737">
    <property type="term" value="C:cytoplasm"/>
    <property type="evidence" value="ECO:0007669"/>
    <property type="project" value="TreeGrafter"/>
</dbReference>
<dbReference type="InParanoid" id="A0A673YAA2"/>
<evidence type="ECO:0000313" key="2">
    <source>
        <dbReference type="Proteomes" id="UP000472277"/>
    </source>
</evidence>
<dbReference type="InterPro" id="IPR029021">
    <property type="entry name" value="Prot-tyrosine_phosphatase-like"/>
</dbReference>
<dbReference type="AlphaFoldDB" id="A0A673YAA2"/>
<organism evidence="1 2">
    <name type="scientific">Salmo trutta</name>
    <name type="common">Brown trout</name>
    <dbReference type="NCBI Taxonomy" id="8032"/>
    <lineage>
        <taxon>Eukaryota</taxon>
        <taxon>Metazoa</taxon>
        <taxon>Chordata</taxon>
        <taxon>Craniata</taxon>
        <taxon>Vertebrata</taxon>
        <taxon>Euteleostomi</taxon>
        <taxon>Actinopterygii</taxon>
        <taxon>Neopterygii</taxon>
        <taxon>Teleostei</taxon>
        <taxon>Protacanthopterygii</taxon>
        <taxon>Salmoniformes</taxon>
        <taxon>Salmonidae</taxon>
        <taxon>Salmoninae</taxon>
        <taxon>Salmo</taxon>
    </lineage>
</organism>
<name>A0A673YAA2_SALTR</name>